<reference evidence="6" key="2">
    <citation type="submission" date="2019-09" db="UniProtKB">
        <authorList>
            <consortium name="WormBaseParasite"/>
        </authorList>
    </citation>
    <scope>IDENTIFICATION</scope>
</reference>
<evidence type="ECO:0000256" key="2">
    <source>
        <dbReference type="SAM" id="MobiDB-lite"/>
    </source>
</evidence>
<proteinExistence type="predicted"/>
<protein>
    <submittedName>
        <fullName evidence="6">Vps53_N domain-containing protein</fullName>
    </submittedName>
</protein>
<dbReference type="EMBL" id="UZAH01037218">
    <property type="protein sequence ID" value="VDP48602.1"/>
    <property type="molecule type" value="Genomic_DNA"/>
</dbReference>
<evidence type="ECO:0000256" key="1">
    <source>
        <dbReference type="SAM" id="Coils"/>
    </source>
</evidence>
<accession>A0A183GQP6</accession>
<name>A0A183GQP6_HELPZ</name>
<dbReference type="Proteomes" id="UP000050761">
    <property type="component" value="Unassembled WGS sequence"/>
</dbReference>
<evidence type="ECO:0000313" key="6">
    <source>
        <dbReference type="WBParaSite" id="HPBE_0002501601-mRNA-1"/>
    </source>
</evidence>
<evidence type="ECO:0000313" key="5">
    <source>
        <dbReference type="Proteomes" id="UP000050761"/>
    </source>
</evidence>
<sequence>MTSEAAKTNGRKPLDIGNGDDEEGDLKLSAATEAAIKEMCRTEFCRPDQELTAQINELFPTEQSLAQLDTVIAAVEAEIHDLDVELASLVESHDEVGAQGEAALQEPRLYLDTERRHQIDPTTTQSNNLATIHDMSSEA</sequence>
<dbReference type="InterPro" id="IPR007234">
    <property type="entry name" value="Vps53_N"/>
</dbReference>
<accession>A0A3P8DBC0</accession>
<reference evidence="4 5" key="1">
    <citation type="submission" date="2018-11" db="EMBL/GenBank/DDBJ databases">
        <authorList>
            <consortium name="Pathogen Informatics"/>
        </authorList>
    </citation>
    <scope>NUCLEOTIDE SEQUENCE [LARGE SCALE GENOMIC DNA]</scope>
</reference>
<feature type="region of interest" description="Disordered" evidence="2">
    <location>
        <begin position="1"/>
        <end position="24"/>
    </location>
</feature>
<keyword evidence="5" id="KW-1185">Reference proteome</keyword>
<feature type="domain" description="Vps53 N-terminal" evidence="3">
    <location>
        <begin position="48"/>
        <end position="108"/>
    </location>
</feature>
<organism evidence="5 6">
    <name type="scientific">Heligmosomoides polygyrus</name>
    <name type="common">Parasitic roundworm</name>
    <dbReference type="NCBI Taxonomy" id="6339"/>
    <lineage>
        <taxon>Eukaryota</taxon>
        <taxon>Metazoa</taxon>
        <taxon>Ecdysozoa</taxon>
        <taxon>Nematoda</taxon>
        <taxon>Chromadorea</taxon>
        <taxon>Rhabditida</taxon>
        <taxon>Rhabditina</taxon>
        <taxon>Rhabditomorpha</taxon>
        <taxon>Strongyloidea</taxon>
        <taxon>Heligmosomidae</taxon>
        <taxon>Heligmosomoides</taxon>
    </lineage>
</organism>
<dbReference type="AlphaFoldDB" id="A0A183GQP6"/>
<dbReference type="WBParaSite" id="HPBE_0002501601-mRNA-1">
    <property type="protein sequence ID" value="HPBE_0002501601-mRNA-1"/>
    <property type="gene ID" value="HPBE_0002501601"/>
</dbReference>
<dbReference type="Pfam" id="PF04100">
    <property type="entry name" value="Vps53_N"/>
    <property type="match status" value="1"/>
</dbReference>
<evidence type="ECO:0000259" key="3">
    <source>
        <dbReference type="Pfam" id="PF04100"/>
    </source>
</evidence>
<evidence type="ECO:0000313" key="4">
    <source>
        <dbReference type="EMBL" id="VDP48602.1"/>
    </source>
</evidence>
<dbReference type="OrthoDB" id="10261632at2759"/>
<gene>
    <name evidence="4" type="ORF">HPBE_LOCUS25015</name>
</gene>
<feature type="coiled-coil region" evidence="1">
    <location>
        <begin position="65"/>
        <end position="92"/>
    </location>
</feature>
<feature type="region of interest" description="Disordered" evidence="2">
    <location>
        <begin position="116"/>
        <end position="139"/>
    </location>
</feature>
<feature type="compositionally biased region" description="Polar residues" evidence="2">
    <location>
        <begin position="120"/>
        <end position="130"/>
    </location>
</feature>
<keyword evidence="1" id="KW-0175">Coiled coil</keyword>